<comment type="caution">
    <text evidence="2">The sequence shown here is derived from an EMBL/GenBank/DDBJ whole genome shotgun (WGS) entry which is preliminary data.</text>
</comment>
<keyword evidence="3" id="KW-1185">Reference proteome</keyword>
<dbReference type="RefSeq" id="WP_109214767.1">
    <property type="nucleotide sequence ID" value="NZ_JAQEGP010000005.1"/>
</dbReference>
<dbReference type="GO" id="GO:0016747">
    <property type="term" value="F:acyltransferase activity, transferring groups other than amino-acyl groups"/>
    <property type="evidence" value="ECO:0007669"/>
    <property type="project" value="InterPro"/>
</dbReference>
<proteinExistence type="predicted"/>
<dbReference type="InterPro" id="IPR000182">
    <property type="entry name" value="GNAT_dom"/>
</dbReference>
<dbReference type="OrthoDB" id="248489at2"/>
<evidence type="ECO:0000313" key="3">
    <source>
        <dbReference type="Proteomes" id="UP000245288"/>
    </source>
</evidence>
<evidence type="ECO:0000259" key="1">
    <source>
        <dbReference type="PROSITE" id="PS51186"/>
    </source>
</evidence>
<protein>
    <recommendedName>
        <fullName evidence="1">N-acetyltransferase domain-containing protein</fullName>
    </recommendedName>
</protein>
<dbReference type="PROSITE" id="PS51186">
    <property type="entry name" value="GNAT"/>
    <property type="match status" value="1"/>
</dbReference>
<dbReference type="Proteomes" id="UP000245288">
    <property type="component" value="Unassembled WGS sequence"/>
</dbReference>
<evidence type="ECO:0000313" key="2">
    <source>
        <dbReference type="EMBL" id="PWE87587.1"/>
    </source>
</evidence>
<dbReference type="EMBL" id="JRFU01000028">
    <property type="protein sequence ID" value="PWE87587.1"/>
    <property type="molecule type" value="Genomic_DNA"/>
</dbReference>
<dbReference type="AlphaFoldDB" id="A0A2V1JRV5"/>
<dbReference type="SUPFAM" id="SSF55729">
    <property type="entry name" value="Acyl-CoA N-acyltransferases (Nat)"/>
    <property type="match status" value="1"/>
</dbReference>
<dbReference type="Gene3D" id="3.40.630.30">
    <property type="match status" value="1"/>
</dbReference>
<organism evidence="2 3">
    <name type="scientific">Eubacterium ramulus</name>
    <dbReference type="NCBI Taxonomy" id="39490"/>
    <lineage>
        <taxon>Bacteria</taxon>
        <taxon>Bacillati</taxon>
        <taxon>Bacillota</taxon>
        <taxon>Clostridia</taxon>
        <taxon>Eubacteriales</taxon>
        <taxon>Eubacteriaceae</taxon>
        <taxon>Eubacterium</taxon>
    </lineage>
</organism>
<reference evidence="2 3" key="1">
    <citation type="submission" date="2014-09" db="EMBL/GenBank/DDBJ databases">
        <title>Butyrate-producing bacteria isolated from human gut.</title>
        <authorList>
            <person name="Zhang Q."/>
            <person name="Zhao L."/>
        </authorList>
    </citation>
    <scope>NUCLEOTIDE SEQUENCE [LARGE SCALE GENOMIC DNA]</scope>
    <source>
        <strain evidence="2 3">21</strain>
    </source>
</reference>
<sequence length="262" mass="29763">MIRKCCVEDIEYLKGIIKKDIFQNVYLYIDTSTYGFENQDIQTWIISDSEADTVIVYKYYNSLQIFGISDPSDENIREICFLIEKNDSQMLSGSVELIRKISCLLSEWKKTEGIIMKAGQEAAKVDSEVCKASVDECYEIASLICADEGIGGHYSVALLEEQLQDRMKNWHCQNFVLKENGTIVAHMGTYADVEGLAVLGGLVTAPAARGQGYGKRVLQSLTAQVIKEQKVPVLYCYEQNVMDWYRHLGWTQVYKCAKLERK</sequence>
<feature type="domain" description="N-acetyltransferase" evidence="1">
    <location>
        <begin position="127"/>
        <end position="262"/>
    </location>
</feature>
<name>A0A2V1JRV5_EUBRA</name>
<dbReference type="InterPro" id="IPR016181">
    <property type="entry name" value="Acyl_CoA_acyltransferase"/>
</dbReference>
<accession>A0A2V1JRV5</accession>
<gene>
    <name evidence="2" type="ORF">LG34_02860</name>
</gene>
<dbReference type="CDD" id="cd04301">
    <property type="entry name" value="NAT_SF"/>
    <property type="match status" value="1"/>
</dbReference>
<dbReference type="Pfam" id="PF00583">
    <property type="entry name" value="Acetyltransf_1"/>
    <property type="match status" value="1"/>
</dbReference>